<dbReference type="GO" id="GO:0022841">
    <property type="term" value="F:potassium ion leak channel activity"/>
    <property type="evidence" value="ECO:0007669"/>
    <property type="project" value="TreeGrafter"/>
</dbReference>
<feature type="transmembrane region" description="Helical" evidence="11">
    <location>
        <begin position="124"/>
        <end position="151"/>
    </location>
</feature>
<evidence type="ECO:0000256" key="11">
    <source>
        <dbReference type="SAM" id="Phobius"/>
    </source>
</evidence>
<dbReference type="EMBL" id="JAYKXH010000001">
    <property type="protein sequence ID" value="KAK7176885.1"/>
    <property type="molecule type" value="Genomic_DNA"/>
</dbReference>
<dbReference type="AlphaFoldDB" id="A0AAN9HFY2"/>
<feature type="transmembrane region" description="Helical" evidence="11">
    <location>
        <begin position="238"/>
        <end position="258"/>
    </location>
</feature>
<evidence type="ECO:0000256" key="8">
    <source>
        <dbReference type="ARBA" id="ARBA00023303"/>
    </source>
</evidence>
<feature type="transmembrane region" description="Helical" evidence="11">
    <location>
        <begin position="172"/>
        <end position="192"/>
    </location>
</feature>
<name>A0AAN9HFY2_9TELE</name>
<reference evidence="13 14" key="1">
    <citation type="submission" date="2024-02" db="EMBL/GenBank/DDBJ databases">
        <title>Chromosome-level genome assembly of the Eurasian Minnow (Phoxinus phoxinus).</title>
        <authorList>
            <person name="Oriowo T.O."/>
            <person name="Martin S."/>
            <person name="Stange M."/>
            <person name="Chrysostomakis Y."/>
            <person name="Brown T."/>
            <person name="Winkler S."/>
            <person name="Kukowka S."/>
            <person name="Myers E.W."/>
            <person name="Bohne A."/>
        </authorList>
    </citation>
    <scope>NUCLEOTIDE SEQUENCE [LARGE SCALE GENOMIC DNA]</scope>
    <source>
        <strain evidence="13">ZFMK-TIS-60720</strain>
        <tissue evidence="13">Whole Organism</tissue>
    </source>
</reference>
<keyword evidence="2 9" id="KW-0813">Transport</keyword>
<dbReference type="PRINTS" id="PR01333">
    <property type="entry name" value="2POREKCHANEL"/>
</dbReference>
<evidence type="ECO:0000256" key="1">
    <source>
        <dbReference type="ARBA" id="ARBA00004141"/>
    </source>
</evidence>
<dbReference type="PRINTS" id="PR01096">
    <property type="entry name" value="TWIK1CHANNEL"/>
</dbReference>
<accession>A0AAN9HFY2</accession>
<dbReference type="Proteomes" id="UP001364617">
    <property type="component" value="Unassembled WGS sequence"/>
</dbReference>
<evidence type="ECO:0000256" key="2">
    <source>
        <dbReference type="ARBA" id="ARBA00022448"/>
    </source>
</evidence>
<dbReference type="InterPro" id="IPR001779">
    <property type="entry name" value="2pore_dom_K_chnl_TWIK1"/>
</dbReference>
<organism evidence="13 14">
    <name type="scientific">Phoxinus phoxinus</name>
    <name type="common">Eurasian minnow</name>
    <dbReference type="NCBI Taxonomy" id="58324"/>
    <lineage>
        <taxon>Eukaryota</taxon>
        <taxon>Metazoa</taxon>
        <taxon>Chordata</taxon>
        <taxon>Craniata</taxon>
        <taxon>Vertebrata</taxon>
        <taxon>Euteleostomi</taxon>
        <taxon>Actinopterygii</taxon>
        <taxon>Neopterygii</taxon>
        <taxon>Teleostei</taxon>
        <taxon>Ostariophysi</taxon>
        <taxon>Cypriniformes</taxon>
        <taxon>Leuciscidae</taxon>
        <taxon>Phoxininae</taxon>
        <taxon>Phoxinus</taxon>
    </lineage>
</organism>
<keyword evidence="3 9" id="KW-0812">Transmembrane</keyword>
<dbReference type="PANTHER" id="PTHR11003:SF59">
    <property type="entry name" value="POTASSIUM CHANNEL SUBFAMILY K MEMBER 1"/>
    <property type="match status" value="1"/>
</dbReference>
<keyword evidence="14" id="KW-1185">Reference proteome</keyword>
<feature type="transmembrane region" description="Helical" evidence="11">
    <location>
        <begin position="12"/>
        <end position="38"/>
    </location>
</feature>
<feature type="domain" description="Potassium channel" evidence="12">
    <location>
        <begin position="92"/>
        <end position="150"/>
    </location>
</feature>
<feature type="domain" description="Potassium channel" evidence="12">
    <location>
        <begin position="181"/>
        <end position="261"/>
    </location>
</feature>
<keyword evidence="8 9" id="KW-0407">Ion channel</keyword>
<evidence type="ECO:0000313" key="13">
    <source>
        <dbReference type="EMBL" id="KAK7176885.1"/>
    </source>
</evidence>
<feature type="region of interest" description="Disordered" evidence="10">
    <location>
        <begin position="318"/>
        <end position="361"/>
    </location>
</feature>
<dbReference type="GO" id="GO:0005886">
    <property type="term" value="C:plasma membrane"/>
    <property type="evidence" value="ECO:0007669"/>
    <property type="project" value="TreeGrafter"/>
</dbReference>
<keyword evidence="4" id="KW-0630">Potassium</keyword>
<comment type="similarity">
    <text evidence="9">Belongs to the two pore domain potassium channel (TC 1.A.1.8) family.</text>
</comment>
<evidence type="ECO:0000256" key="3">
    <source>
        <dbReference type="ARBA" id="ARBA00022692"/>
    </source>
</evidence>
<proteinExistence type="inferred from homology"/>
<evidence type="ECO:0000256" key="6">
    <source>
        <dbReference type="ARBA" id="ARBA00023065"/>
    </source>
</evidence>
<dbReference type="InterPro" id="IPR005408">
    <property type="entry name" value="2pore_dom_K_chnl_TWIK"/>
</dbReference>
<dbReference type="Pfam" id="PF07885">
    <property type="entry name" value="Ion_trans_2"/>
    <property type="match status" value="2"/>
</dbReference>
<keyword evidence="6 9" id="KW-0406">Ion transport</keyword>
<keyword evidence="5 11" id="KW-1133">Transmembrane helix</keyword>
<sequence length="361" mass="39541">MAIFADKARTFLCAHAFIFMMMAYGLFIILGAVILMILEQPEANLLVQEVRELKSLFLTENPCVEESSLDSLLMNVLSASKRGVAALKSDSVECNFDFTSSLFFVITFLTTTGYGTTVPLSDEGRVFCVVYCLVGIPFTMLLLSCLTRALLPRVTHTPIQNLQVFWGLSRNHAALLHCSVLAFCTATLFFLLPAGALCLLENHWSYLESLYFCFISLSTTGLGDYLPGRTQSQAARHVLEFATSCYLMLGLIVLLVVLESFWELQQVQAILHFFSGPPWLGELKGLGLDELVLSGDMAGPEEEPHYTLPISTISPTFSDSPATPTVELPPNFDMPPMATSKENVPPSLRPNSSPGAGCING</sequence>
<comment type="subcellular location">
    <subcellularLocation>
        <location evidence="1">Membrane</location>
        <topology evidence="1">Multi-pass membrane protein</topology>
    </subcellularLocation>
</comment>
<keyword evidence="7 11" id="KW-0472">Membrane</keyword>
<gene>
    <name evidence="13" type="ORF">R3I93_000969</name>
</gene>
<dbReference type="GO" id="GO:0015271">
    <property type="term" value="F:outward rectifier potassium channel activity"/>
    <property type="evidence" value="ECO:0007669"/>
    <property type="project" value="TreeGrafter"/>
</dbReference>
<evidence type="ECO:0000313" key="14">
    <source>
        <dbReference type="Proteomes" id="UP001364617"/>
    </source>
</evidence>
<dbReference type="SUPFAM" id="SSF81324">
    <property type="entry name" value="Voltage-gated potassium channels"/>
    <property type="match status" value="2"/>
</dbReference>
<feature type="transmembrane region" description="Helical" evidence="11">
    <location>
        <begin position="204"/>
        <end position="226"/>
    </location>
</feature>
<evidence type="ECO:0000259" key="12">
    <source>
        <dbReference type="Pfam" id="PF07885"/>
    </source>
</evidence>
<dbReference type="PRINTS" id="PR01586">
    <property type="entry name" value="TWIKCHANNEL"/>
</dbReference>
<evidence type="ECO:0000256" key="10">
    <source>
        <dbReference type="SAM" id="MobiDB-lite"/>
    </source>
</evidence>
<dbReference type="GO" id="GO:0030322">
    <property type="term" value="P:stabilization of membrane potential"/>
    <property type="evidence" value="ECO:0007669"/>
    <property type="project" value="TreeGrafter"/>
</dbReference>
<dbReference type="Gene3D" id="1.10.287.70">
    <property type="match status" value="1"/>
</dbReference>
<protein>
    <recommendedName>
        <fullName evidence="12">Potassium channel domain-containing protein</fullName>
    </recommendedName>
</protein>
<evidence type="ECO:0000256" key="4">
    <source>
        <dbReference type="ARBA" id="ARBA00022958"/>
    </source>
</evidence>
<evidence type="ECO:0000256" key="9">
    <source>
        <dbReference type="RuleBase" id="RU003857"/>
    </source>
</evidence>
<evidence type="ECO:0000256" key="7">
    <source>
        <dbReference type="ARBA" id="ARBA00023136"/>
    </source>
</evidence>
<evidence type="ECO:0000256" key="5">
    <source>
        <dbReference type="ARBA" id="ARBA00022989"/>
    </source>
</evidence>
<comment type="caution">
    <text evidence="13">The sequence shown here is derived from an EMBL/GenBank/DDBJ whole genome shotgun (WGS) entry which is preliminary data.</text>
</comment>
<dbReference type="InterPro" id="IPR013099">
    <property type="entry name" value="K_chnl_dom"/>
</dbReference>
<dbReference type="PANTHER" id="PTHR11003">
    <property type="entry name" value="POTASSIUM CHANNEL, SUBFAMILY K"/>
    <property type="match status" value="1"/>
</dbReference>
<dbReference type="InterPro" id="IPR003280">
    <property type="entry name" value="2pore_dom_K_chnl"/>
</dbReference>